<dbReference type="Gene3D" id="3.30.70.2530">
    <property type="match status" value="1"/>
</dbReference>
<evidence type="ECO:0000256" key="1">
    <source>
        <dbReference type="ARBA" id="ARBA00023002"/>
    </source>
</evidence>
<dbReference type="AlphaFoldDB" id="A0A7Y9F0B5"/>
<name>A0A7Y9F0B5_9ACTN</name>
<dbReference type="PANTHER" id="PTHR43762:SF1">
    <property type="entry name" value="D-ARABINONO-1,4-LACTONE OXIDASE"/>
    <property type="match status" value="1"/>
</dbReference>
<dbReference type="EC" id="1.1.3.41" evidence="4"/>
<dbReference type="InterPro" id="IPR016171">
    <property type="entry name" value="Vanillyl_alc_oxidase_C-sub2"/>
</dbReference>
<dbReference type="Gene3D" id="3.30.465.10">
    <property type="match status" value="1"/>
</dbReference>
<proteinExistence type="predicted"/>
<dbReference type="PANTHER" id="PTHR43762">
    <property type="entry name" value="L-GULONOLACTONE OXIDASE"/>
    <property type="match status" value="1"/>
</dbReference>
<evidence type="ECO:0000313" key="4">
    <source>
        <dbReference type="EMBL" id="NYD57285.1"/>
    </source>
</evidence>
<dbReference type="GO" id="GO:0080049">
    <property type="term" value="F:L-gulono-1,4-lactone dehydrogenase activity"/>
    <property type="evidence" value="ECO:0007669"/>
    <property type="project" value="TreeGrafter"/>
</dbReference>
<dbReference type="Pfam" id="PF04030">
    <property type="entry name" value="ALO"/>
    <property type="match status" value="1"/>
</dbReference>
<keyword evidence="1 4" id="KW-0560">Oxidoreductase</keyword>
<feature type="domain" description="FAD-binding PCMH-type" evidence="3">
    <location>
        <begin position="12"/>
        <end position="177"/>
    </location>
</feature>
<evidence type="ECO:0000313" key="5">
    <source>
        <dbReference type="Proteomes" id="UP000516957"/>
    </source>
</evidence>
<dbReference type="InterPro" id="IPR007173">
    <property type="entry name" value="ALO_C"/>
</dbReference>
<dbReference type="EMBL" id="JACCBE010000001">
    <property type="protein sequence ID" value="NYD57285.1"/>
    <property type="molecule type" value="Genomic_DNA"/>
</dbReference>
<dbReference type="InterPro" id="IPR036318">
    <property type="entry name" value="FAD-bd_PCMH-like_sf"/>
</dbReference>
<dbReference type="GO" id="GO:0016020">
    <property type="term" value="C:membrane"/>
    <property type="evidence" value="ECO:0007669"/>
    <property type="project" value="InterPro"/>
</dbReference>
<dbReference type="GO" id="GO:0003885">
    <property type="term" value="F:D-arabinono-1,4-lactone oxidase activity"/>
    <property type="evidence" value="ECO:0007669"/>
    <property type="project" value="InterPro"/>
</dbReference>
<sequence length="423" mass="45006">MSAAPVRNWAGNHGYRFGAFAEPTSLAELQEVVSQAERVRVLGTGHSFNALPDTTGTLVSLRRMPDAVRVDPQRAVAAVGGGVPYARVVTELHRRGWALPTTGSLPHISVAGAVATGTHGSGVGHQVLAGPVSAITTVLGDGSLHTARRGEPGFEGHVVALGATGVVVDLELDLVPTYDVVQQLHPGLTWRDLLADPAAVLALGSSVSVFTLWSGADDEPVGEVLVKQRTDADPATTPGRERLLTRLGDPRPPEAPSSVLGDGDNLTPRGSAGPWHTRMPHFRHDREPSWGDEQQSEWFVPLERAAEAVAAVRSVADVLAPALIAGELRSIGADDIWLSMVHGRDSLALHFTWRNDDALVGEAVRAVEAALAAYDARPHWGKVAGPVDVDRLYPQAADFRRLRRSLDPAGVFLNDHLERLGLA</sequence>
<dbReference type="SUPFAM" id="SSF56176">
    <property type="entry name" value="FAD-binding/transporter-associated domain-like"/>
    <property type="match status" value="1"/>
</dbReference>
<protein>
    <submittedName>
        <fullName evidence="4">Xylitol oxidase</fullName>
        <ecNumber evidence="4">1.1.3.41</ecNumber>
    </submittedName>
</protein>
<dbReference type="GO" id="GO:0071949">
    <property type="term" value="F:FAD binding"/>
    <property type="evidence" value="ECO:0007669"/>
    <property type="project" value="InterPro"/>
</dbReference>
<feature type="compositionally biased region" description="Basic and acidic residues" evidence="2">
    <location>
        <begin position="239"/>
        <end position="252"/>
    </location>
</feature>
<dbReference type="InterPro" id="IPR016167">
    <property type="entry name" value="FAD-bd_PCMH_sub1"/>
</dbReference>
<evidence type="ECO:0000259" key="3">
    <source>
        <dbReference type="PROSITE" id="PS51387"/>
    </source>
</evidence>
<accession>A0A7Y9F0B5</accession>
<keyword evidence="5" id="KW-1185">Reference proteome</keyword>
<feature type="region of interest" description="Disordered" evidence="2">
    <location>
        <begin position="229"/>
        <end position="278"/>
    </location>
</feature>
<dbReference type="RefSeq" id="WP_179615073.1">
    <property type="nucleotide sequence ID" value="NZ_CP059163.1"/>
</dbReference>
<dbReference type="InterPro" id="IPR010031">
    <property type="entry name" value="FAD_lactone_oxidase-like"/>
</dbReference>
<dbReference type="Gene3D" id="1.10.45.10">
    <property type="entry name" value="Vanillyl-alcohol Oxidase, Chain A, domain 4"/>
    <property type="match status" value="1"/>
</dbReference>
<dbReference type="InterPro" id="IPR016169">
    <property type="entry name" value="FAD-bd_PCMH_sub2"/>
</dbReference>
<dbReference type="Proteomes" id="UP000516957">
    <property type="component" value="Unassembled WGS sequence"/>
</dbReference>
<reference evidence="4 5" key="1">
    <citation type="submission" date="2020-07" db="EMBL/GenBank/DDBJ databases">
        <title>Sequencing the genomes of 1000 actinobacteria strains.</title>
        <authorList>
            <person name="Klenk H.-P."/>
        </authorList>
    </citation>
    <scope>NUCLEOTIDE SEQUENCE [LARGE SCALE GENOMIC DNA]</scope>
    <source>
        <strain evidence="4 5">DSM 18965</strain>
    </source>
</reference>
<dbReference type="GO" id="GO:0050582">
    <property type="term" value="F:xylitol oxidase activity"/>
    <property type="evidence" value="ECO:0007669"/>
    <property type="project" value="UniProtKB-EC"/>
</dbReference>
<comment type="caution">
    <text evidence="4">The sequence shown here is derived from an EMBL/GenBank/DDBJ whole genome shotgun (WGS) entry which is preliminary data.</text>
</comment>
<gene>
    <name evidence="4" type="ORF">BKA08_001523</name>
</gene>
<evidence type="ECO:0000256" key="2">
    <source>
        <dbReference type="SAM" id="MobiDB-lite"/>
    </source>
</evidence>
<dbReference type="Gene3D" id="3.30.43.10">
    <property type="entry name" value="Uridine Diphospho-n-acetylenolpyruvylglucosamine Reductase, domain 2"/>
    <property type="match status" value="1"/>
</dbReference>
<dbReference type="InterPro" id="IPR016166">
    <property type="entry name" value="FAD-bd_PCMH"/>
</dbReference>
<dbReference type="Gene3D" id="3.30.70.2520">
    <property type="match status" value="1"/>
</dbReference>
<dbReference type="PIRSF" id="PIRSF000136">
    <property type="entry name" value="LGO_GLO"/>
    <property type="match status" value="1"/>
</dbReference>
<organism evidence="4 5">
    <name type="scientific">Nocardioides marinisabuli</name>
    <dbReference type="NCBI Taxonomy" id="419476"/>
    <lineage>
        <taxon>Bacteria</taxon>
        <taxon>Bacillati</taxon>
        <taxon>Actinomycetota</taxon>
        <taxon>Actinomycetes</taxon>
        <taxon>Propionibacteriales</taxon>
        <taxon>Nocardioidaceae</taxon>
        <taxon>Nocardioides</taxon>
    </lineage>
</organism>
<dbReference type="PROSITE" id="PS51387">
    <property type="entry name" value="FAD_PCMH"/>
    <property type="match status" value="1"/>
</dbReference>
<dbReference type="Pfam" id="PF01565">
    <property type="entry name" value="FAD_binding_4"/>
    <property type="match status" value="1"/>
</dbReference>
<dbReference type="InterPro" id="IPR006094">
    <property type="entry name" value="Oxid_FAD_bind_N"/>
</dbReference>